<dbReference type="InterPro" id="IPR009081">
    <property type="entry name" value="PP-bd_ACP"/>
</dbReference>
<keyword evidence="4 8" id="KW-0436">Ligase</keyword>
<dbReference type="SUPFAM" id="SSF51735">
    <property type="entry name" value="NAD(P)-binding Rossmann-fold domains"/>
    <property type="match status" value="1"/>
</dbReference>
<keyword evidence="2" id="KW-0596">Phosphopantetheine</keyword>
<dbReference type="InterPro" id="IPR000873">
    <property type="entry name" value="AMP-dep_synth/lig_dom"/>
</dbReference>
<dbReference type="GO" id="GO:0031177">
    <property type="term" value="F:phosphopantetheine binding"/>
    <property type="evidence" value="ECO:0007669"/>
    <property type="project" value="InterPro"/>
</dbReference>
<dbReference type="FunFam" id="3.40.50.12780:FF:000013">
    <property type="entry name" value="Long-chain-fatty-acid--AMP ligase FadD32"/>
    <property type="match status" value="1"/>
</dbReference>
<dbReference type="PANTHER" id="PTHR22754:SF32">
    <property type="entry name" value="DISCO-INTERACTING PROTEIN 2"/>
    <property type="match status" value="1"/>
</dbReference>
<accession>F8TTH3</accession>
<dbReference type="GO" id="GO:0006633">
    <property type="term" value="P:fatty acid biosynthetic process"/>
    <property type="evidence" value="ECO:0007669"/>
    <property type="project" value="TreeGrafter"/>
</dbReference>
<evidence type="ECO:0000256" key="4">
    <source>
        <dbReference type="ARBA" id="ARBA00022598"/>
    </source>
</evidence>
<dbReference type="SUPFAM" id="SSF47336">
    <property type="entry name" value="ACP-like"/>
    <property type="match status" value="1"/>
</dbReference>
<dbReference type="PROSITE" id="PS50075">
    <property type="entry name" value="CARRIER"/>
    <property type="match status" value="1"/>
</dbReference>
<dbReference type="Gene3D" id="1.10.1200.10">
    <property type="entry name" value="ACP-like"/>
    <property type="match status" value="1"/>
</dbReference>
<keyword evidence="3" id="KW-0597">Phosphoprotein</keyword>
<dbReference type="SUPFAM" id="SSF56801">
    <property type="entry name" value="Acetyl-CoA synthetase-like"/>
    <property type="match status" value="1"/>
</dbReference>
<dbReference type="InterPro" id="IPR025110">
    <property type="entry name" value="AMP-bd_C"/>
</dbReference>
<dbReference type="AlphaFoldDB" id="F8TTH3"/>
<dbReference type="PANTHER" id="PTHR22754">
    <property type="entry name" value="DISCO-INTERACTING PROTEIN 2 DIP2 -RELATED"/>
    <property type="match status" value="1"/>
</dbReference>
<evidence type="ECO:0000256" key="2">
    <source>
        <dbReference type="ARBA" id="ARBA00022450"/>
    </source>
</evidence>
<dbReference type="Gene3D" id="3.30.300.30">
    <property type="match status" value="1"/>
</dbReference>
<organism evidence="8">
    <name type="scientific">uncultured Acidobacteria bacterium A3</name>
    <dbReference type="NCBI Taxonomy" id="1036853"/>
    <lineage>
        <taxon>Bacteria</taxon>
        <taxon>Pseudomonadati</taxon>
        <taxon>Acidobacteriota</taxon>
        <taxon>environmental samples</taxon>
    </lineage>
</organism>
<evidence type="ECO:0000259" key="7">
    <source>
        <dbReference type="PROSITE" id="PS50075"/>
    </source>
</evidence>
<dbReference type="GO" id="GO:0071766">
    <property type="term" value="P:Actinobacterium-type cell wall biogenesis"/>
    <property type="evidence" value="ECO:0007669"/>
    <property type="project" value="UniProtKB-ARBA"/>
</dbReference>
<sequence length="958" mass="102432">MNTQVTPRNATSLVQILRSRAENAGDRLAFTYLRDGEQDEVSISYRALHERSLAIAHAMRGVSDPGGRALLLYPTGLEFIEAFFGCLYAGVIAIPAYPPPPGRAAKHRDRLERIVHDSGATLLLGTSDYLRHSDALREQSPRLSALRAIATNALEPETAGGGDLELPRADQLAFLQYTSGSTADPKGTMVTHGNVIANARATQRLFGVGDEDVMFSWLPCYHDMGLIGKVLSAVAFGLRTVLMSPAHFVDRPERWLLGISRYGVASSGGPNFAYDLCTRLVPDELLGELNLSTWRVAVNGAEPVRRETMTAFADRFAPCGFRLGTFHPSYGLAESTLVVSAGPFTHEQGIEWVDAQALSTGRVQSAAPETGVPVVSCGVVDTSAVVEVVDPHTLLPVEECHVGEVWVSSPSVAAGYWGQPELTNQMFGATVPGIDRKFLRTGDLGFIERGRLFITGRQKDLLIIRGRNYYPQDVERTVLASHEGFSPVGGAAFTIDTPSGESLVVVHALARRPNATPEAIAQAAREAVAEAHELALHDIVLVEPREIPKTSSGKIRRQECKRLYLERAFNVRYAARQGDAAAVDPLAAAGLTFQEEIASAARAQIMRGMWVIYGASGSTVAESLHHMTLTRGDVSLLVQEGDRFEATDGSILFQPDDPAPMIAAVTRRVASQRVPLHGVIFACDRTGEHNDAAGRRDAALRTGFQSLQNALPADRAGSSPLWVITRGTRPVSGEAVADPGAAAFLSALTRARAQESGAACSSIDLDSAAGVRELAMLRHELALALPENHVAFRGTKRFVARPATAGQSGAKQPPAKPVVAAARVLPAPQRPAAAVKAASLTSDSASPAPVSAAKRLLRDDDVTRDELLACEGAAQKEKVARFIQALAGRALGIPAQHIDMSRPLTDAGLDSSVTAEIRTVIEKRLRIRISMGELMKGPTGNEFAGMIVELINAACVPA</sequence>
<evidence type="ECO:0000256" key="6">
    <source>
        <dbReference type="ARBA" id="ARBA00023098"/>
    </source>
</evidence>
<evidence type="ECO:0000256" key="3">
    <source>
        <dbReference type="ARBA" id="ARBA00022553"/>
    </source>
</evidence>
<dbReference type="InterPro" id="IPR045851">
    <property type="entry name" value="AMP-bd_C_sf"/>
</dbReference>
<keyword evidence="6" id="KW-0443">Lipid metabolism</keyword>
<dbReference type="InterPro" id="IPR040097">
    <property type="entry name" value="FAAL/FAAC"/>
</dbReference>
<proteinExistence type="inferred from homology"/>
<dbReference type="GO" id="GO:0070566">
    <property type="term" value="F:adenylyltransferase activity"/>
    <property type="evidence" value="ECO:0007669"/>
    <property type="project" value="TreeGrafter"/>
</dbReference>
<dbReference type="Pfam" id="PF23024">
    <property type="entry name" value="AMP-dom_DIP2-like"/>
    <property type="match status" value="1"/>
</dbReference>
<dbReference type="Gene3D" id="3.40.50.12780">
    <property type="entry name" value="N-terminal domain of ligase-like"/>
    <property type="match status" value="1"/>
</dbReference>
<keyword evidence="5" id="KW-0276">Fatty acid metabolism</keyword>
<reference evidence="8" key="1">
    <citation type="journal article" date="2011" name="FEMS Microbiol. Ecol.">
        <title>Polyketide synthase pathways identified from a metagenomic library are derived from soil Acidobacteria.</title>
        <authorList>
            <person name="Parsley L.C."/>
            <person name="Linneman J."/>
            <person name="Goode A.M."/>
            <person name="Becklund K."/>
            <person name="George I."/>
            <person name="Goodman R.M."/>
            <person name="Lopanik N.B."/>
            <person name="Liles M.R."/>
        </authorList>
    </citation>
    <scope>NUCLEOTIDE SEQUENCE</scope>
</reference>
<dbReference type="SMART" id="SM00823">
    <property type="entry name" value="PKS_PP"/>
    <property type="match status" value="1"/>
</dbReference>
<dbReference type="Gene3D" id="3.40.50.720">
    <property type="entry name" value="NAD(P)-binding Rossmann-like Domain"/>
    <property type="match status" value="1"/>
</dbReference>
<evidence type="ECO:0000256" key="1">
    <source>
        <dbReference type="ARBA" id="ARBA00006432"/>
    </source>
</evidence>
<comment type="similarity">
    <text evidence="1">Belongs to the ATP-dependent AMP-binding enzyme family.</text>
</comment>
<dbReference type="GO" id="GO:0005886">
    <property type="term" value="C:plasma membrane"/>
    <property type="evidence" value="ECO:0007669"/>
    <property type="project" value="TreeGrafter"/>
</dbReference>
<dbReference type="Pfam" id="PF00550">
    <property type="entry name" value="PP-binding"/>
    <property type="match status" value="1"/>
</dbReference>
<dbReference type="InterPro" id="IPR020806">
    <property type="entry name" value="PKS_PP-bd"/>
</dbReference>
<dbReference type="Pfam" id="PF00501">
    <property type="entry name" value="AMP-binding"/>
    <property type="match status" value="1"/>
</dbReference>
<dbReference type="EMBL" id="JF342590">
    <property type="protein sequence ID" value="AEH26484.1"/>
    <property type="molecule type" value="Genomic_DNA"/>
</dbReference>
<dbReference type="InterPro" id="IPR036291">
    <property type="entry name" value="NAD(P)-bd_dom_sf"/>
</dbReference>
<feature type="domain" description="Carrier" evidence="7">
    <location>
        <begin position="877"/>
        <end position="951"/>
    </location>
</feature>
<dbReference type="InterPro" id="IPR036736">
    <property type="entry name" value="ACP-like_sf"/>
</dbReference>
<evidence type="ECO:0000313" key="8">
    <source>
        <dbReference type="EMBL" id="AEH26484.1"/>
    </source>
</evidence>
<protein>
    <submittedName>
        <fullName evidence="8">AMP-dependent synthetase and ligase</fullName>
    </submittedName>
</protein>
<dbReference type="CDD" id="cd05931">
    <property type="entry name" value="FAAL"/>
    <property type="match status" value="1"/>
</dbReference>
<name>F8TTH3_9BACT</name>
<dbReference type="GO" id="GO:0016874">
    <property type="term" value="F:ligase activity"/>
    <property type="evidence" value="ECO:0007669"/>
    <property type="project" value="UniProtKB-KW"/>
</dbReference>
<evidence type="ECO:0000256" key="5">
    <source>
        <dbReference type="ARBA" id="ARBA00022832"/>
    </source>
</evidence>
<dbReference type="InterPro" id="IPR042099">
    <property type="entry name" value="ANL_N_sf"/>
</dbReference>